<feature type="region of interest" description="Disordered" evidence="1">
    <location>
        <begin position="193"/>
        <end position="220"/>
    </location>
</feature>
<dbReference type="eggNOG" id="ENOG502SWGH">
    <property type="taxonomic scope" value="Eukaryota"/>
</dbReference>
<protein>
    <submittedName>
        <fullName evidence="2">Uncharacterized protein</fullName>
    </submittedName>
</protein>
<feature type="region of interest" description="Disordered" evidence="1">
    <location>
        <begin position="102"/>
        <end position="174"/>
    </location>
</feature>
<sequence length="331" mass="35772">MTSSVLSNPDSLEVLTEMVNQTLIETGRFFQHKGSLQSRAQLKRTIPAAQEQFQSALDNLSEQIFVAKAFLERDYEVLKARKAALRSKRPADDVVMGEAKATVTSQPVSVSEQTAAGEIVPNPSESKPVSDTVKIEQQPDLNGDEPGTANVPAKEEESHGAGAGTAPDFSGQNAGESEQMLYNSMLNNPEHNEFDLNLDFGGNNNNNNNNNNDNAANESFFNTTFGDTNPNSGLESVNTQMPNTEPGQDNNALPTGGDAFDLELQKFSTQSGDANEQFGGNTEDIMGPGESSFDDLFMESENMGGNDNNDQDLLGGDGLMQLNELDDNWFT</sequence>
<reference evidence="3" key="2">
    <citation type="journal article" date="2009" name="Fungal Genet. Biol.">
        <title>The 2008 update of the Aspergillus nidulans genome annotation: a community effort.</title>
        <authorList>
            <person name="Wortman J.R."/>
            <person name="Gilsenan J.M."/>
            <person name="Joardar V."/>
            <person name="Deegan J."/>
            <person name="Clutterbuck J."/>
            <person name="Andersen M.R."/>
            <person name="Archer D."/>
            <person name="Bencina M."/>
            <person name="Braus G."/>
            <person name="Coutinho P."/>
            <person name="von Dohren H."/>
            <person name="Doonan J."/>
            <person name="Driessen A.J."/>
            <person name="Durek P."/>
            <person name="Espeso E."/>
            <person name="Fekete E."/>
            <person name="Flipphi M."/>
            <person name="Estrada C.G."/>
            <person name="Geysens S."/>
            <person name="Goldman G."/>
            <person name="de Groot P.W."/>
            <person name="Hansen K."/>
            <person name="Harris S.D."/>
            <person name="Heinekamp T."/>
            <person name="Helmstaedt K."/>
            <person name="Henrissat B."/>
            <person name="Hofmann G."/>
            <person name="Homan T."/>
            <person name="Horio T."/>
            <person name="Horiuchi H."/>
            <person name="James S."/>
            <person name="Jones M."/>
            <person name="Karaffa L."/>
            <person name="Karanyi Z."/>
            <person name="Kato M."/>
            <person name="Keller N."/>
            <person name="Kelly D.E."/>
            <person name="Kiel J.A."/>
            <person name="Kim J.M."/>
            <person name="van der Klei I.J."/>
            <person name="Klis F.M."/>
            <person name="Kovalchuk A."/>
            <person name="Krasevec N."/>
            <person name="Kubicek C.P."/>
            <person name="Liu B."/>
            <person name="Maccabe A."/>
            <person name="Meyer V."/>
            <person name="Mirabito P."/>
            <person name="Miskei M."/>
            <person name="Mos M."/>
            <person name="Mullins J."/>
            <person name="Nelson D.R."/>
            <person name="Nielsen J."/>
            <person name="Oakley B.R."/>
            <person name="Osmani S.A."/>
            <person name="Pakula T."/>
            <person name="Paszewski A."/>
            <person name="Paulsen I."/>
            <person name="Pilsyk S."/>
            <person name="Pocsi I."/>
            <person name="Punt P.J."/>
            <person name="Ram A.F."/>
            <person name="Ren Q."/>
            <person name="Robellet X."/>
            <person name="Robson G."/>
            <person name="Seiboth B."/>
            <person name="van Solingen P."/>
            <person name="Specht T."/>
            <person name="Sun J."/>
            <person name="Taheri-Talesh N."/>
            <person name="Takeshita N."/>
            <person name="Ussery D."/>
            <person name="vanKuyk P.A."/>
            <person name="Visser H."/>
            <person name="van de Vondervoort P.J."/>
            <person name="de Vries R.P."/>
            <person name="Walton J."/>
            <person name="Xiang X."/>
            <person name="Xiong Y."/>
            <person name="Zeng A.P."/>
            <person name="Brandt B.W."/>
            <person name="Cornell M.J."/>
            <person name="van den Hondel C.A."/>
            <person name="Visser J."/>
            <person name="Oliver S.G."/>
            <person name="Turner G."/>
        </authorList>
    </citation>
    <scope>GENOME REANNOTATION</scope>
    <source>
        <strain evidence="3">FGSC A4 / ATCC 38163 / CBS 112.46 / NRRL 194 / M139</strain>
    </source>
</reference>
<accession>C8VTL1</accession>
<feature type="compositionally biased region" description="Polar residues" evidence="1">
    <location>
        <begin position="102"/>
        <end position="114"/>
    </location>
</feature>
<dbReference type="Proteomes" id="UP000000560">
    <property type="component" value="Chromosome VIII"/>
</dbReference>
<dbReference type="InParanoid" id="Q5BEE0"/>
<dbReference type="EMBL" id="BN001308">
    <property type="protein sequence ID" value="CBF88166.1"/>
    <property type="molecule type" value="Genomic_DNA"/>
</dbReference>
<accession>Q5BEE0</accession>
<dbReference type="HOGENOM" id="CLU_769452_0_0_1"/>
<reference evidence="3" key="1">
    <citation type="journal article" date="2005" name="Nature">
        <title>Sequencing of Aspergillus nidulans and comparative analysis with A. fumigatus and A. oryzae.</title>
        <authorList>
            <person name="Galagan J.E."/>
            <person name="Calvo S.E."/>
            <person name="Cuomo C."/>
            <person name="Ma L.J."/>
            <person name="Wortman J.R."/>
            <person name="Batzoglou S."/>
            <person name="Lee S.I."/>
            <person name="Basturkmen M."/>
            <person name="Spevak C.C."/>
            <person name="Clutterbuck J."/>
            <person name="Kapitonov V."/>
            <person name="Jurka J."/>
            <person name="Scazzocchio C."/>
            <person name="Farman M."/>
            <person name="Butler J."/>
            <person name="Purcell S."/>
            <person name="Harris S."/>
            <person name="Braus G.H."/>
            <person name="Draht O."/>
            <person name="Busch S."/>
            <person name="D'Enfert C."/>
            <person name="Bouchier C."/>
            <person name="Goldman G.H."/>
            <person name="Bell-Pedersen D."/>
            <person name="Griffiths-Jones S."/>
            <person name="Doonan J.H."/>
            <person name="Yu J."/>
            <person name="Vienken K."/>
            <person name="Pain A."/>
            <person name="Freitag M."/>
            <person name="Selker E.U."/>
            <person name="Archer D.B."/>
            <person name="Penalva M.A."/>
            <person name="Oakley B.R."/>
            <person name="Momany M."/>
            <person name="Tanaka T."/>
            <person name="Kumagai T."/>
            <person name="Asai K."/>
            <person name="Machida M."/>
            <person name="Nierman W.C."/>
            <person name="Denning D.W."/>
            <person name="Caddick M."/>
            <person name="Hynes M."/>
            <person name="Paoletti M."/>
            <person name="Fischer R."/>
            <person name="Miller B."/>
            <person name="Dyer P."/>
            <person name="Sachs M.S."/>
            <person name="Osmani S.A."/>
            <person name="Birren B.W."/>
        </authorList>
    </citation>
    <scope>NUCLEOTIDE SEQUENCE [LARGE SCALE GENOMIC DNA]</scope>
    <source>
        <strain evidence="3">FGSC A4 / ATCC 38163 / CBS 112.46 / NRRL 194 / M139</strain>
    </source>
</reference>
<keyword evidence="3" id="KW-1185">Reference proteome</keyword>
<feature type="compositionally biased region" description="Low complexity" evidence="1">
    <location>
        <begin position="195"/>
        <end position="217"/>
    </location>
</feature>
<dbReference type="RefSeq" id="XP_658694.1">
    <property type="nucleotide sequence ID" value="XM_653602.2"/>
</dbReference>
<evidence type="ECO:0000256" key="1">
    <source>
        <dbReference type="SAM" id="MobiDB-lite"/>
    </source>
</evidence>
<evidence type="ECO:0000313" key="2">
    <source>
        <dbReference type="EMBL" id="CBF88166.1"/>
    </source>
</evidence>
<proteinExistence type="predicted"/>
<dbReference type="KEGG" id="ani:ANIA_01090"/>
<dbReference type="GeneID" id="2876868"/>
<dbReference type="VEuPathDB" id="FungiDB:AN1090"/>
<name>Q5BEE0_EMENI</name>
<evidence type="ECO:0000313" key="3">
    <source>
        <dbReference type="Proteomes" id="UP000000560"/>
    </source>
</evidence>
<dbReference type="OrthoDB" id="5409998at2759"/>
<dbReference type="OMA" id="MGPAESN"/>
<gene>
    <name evidence="2" type="ORF">ANIA_01090</name>
</gene>
<organism evidence="2 3">
    <name type="scientific">Emericella nidulans (strain FGSC A4 / ATCC 38163 / CBS 112.46 / NRRL 194 / M139)</name>
    <name type="common">Aspergillus nidulans</name>
    <dbReference type="NCBI Taxonomy" id="227321"/>
    <lineage>
        <taxon>Eukaryota</taxon>
        <taxon>Fungi</taxon>
        <taxon>Dikarya</taxon>
        <taxon>Ascomycota</taxon>
        <taxon>Pezizomycotina</taxon>
        <taxon>Eurotiomycetes</taxon>
        <taxon>Eurotiomycetidae</taxon>
        <taxon>Eurotiales</taxon>
        <taxon>Aspergillaceae</taxon>
        <taxon>Aspergillus</taxon>
        <taxon>Aspergillus subgen. Nidulantes</taxon>
    </lineage>
</organism>
<dbReference type="AlphaFoldDB" id="Q5BEE0"/>